<evidence type="ECO:0000313" key="3">
    <source>
        <dbReference type="EMBL" id="AIF05982.1"/>
    </source>
</evidence>
<keyword evidence="2" id="KW-0472">Membrane</keyword>
<feature type="transmembrane region" description="Helical" evidence="2">
    <location>
        <begin position="98"/>
        <end position="120"/>
    </location>
</feature>
<feature type="region of interest" description="Disordered" evidence="1">
    <location>
        <begin position="339"/>
        <end position="371"/>
    </location>
</feature>
<feature type="compositionally biased region" description="Polar residues" evidence="1">
    <location>
        <begin position="357"/>
        <end position="371"/>
    </location>
</feature>
<dbReference type="EMBL" id="KF900756">
    <property type="protein sequence ID" value="AIF05982.1"/>
    <property type="molecule type" value="Genomic_DNA"/>
</dbReference>
<evidence type="ECO:0000256" key="2">
    <source>
        <dbReference type="SAM" id="Phobius"/>
    </source>
</evidence>
<feature type="transmembrane region" description="Helical" evidence="2">
    <location>
        <begin position="140"/>
        <end position="161"/>
    </location>
</feature>
<evidence type="ECO:0000256" key="1">
    <source>
        <dbReference type="SAM" id="MobiDB-lite"/>
    </source>
</evidence>
<feature type="compositionally biased region" description="Polar residues" evidence="1">
    <location>
        <begin position="60"/>
        <end position="72"/>
    </location>
</feature>
<keyword evidence="2" id="KW-1133">Transmembrane helix</keyword>
<proteinExistence type="predicted"/>
<reference evidence="3" key="1">
    <citation type="journal article" date="2014" name="Genome Biol. Evol.">
        <title>Pangenome evidence for extensive interdomain horizontal transfer affecting lineage core and shell genes in uncultured planktonic thaumarchaeota and euryarchaeota.</title>
        <authorList>
            <person name="Deschamps P."/>
            <person name="Zivanovic Y."/>
            <person name="Moreira D."/>
            <person name="Rodriguez-Valera F."/>
            <person name="Lopez-Garcia P."/>
        </authorList>
    </citation>
    <scope>NUCLEOTIDE SEQUENCE</scope>
</reference>
<organism evidence="3">
    <name type="scientific">uncultured marine group II/III euryarchaeote KM3_18_D06</name>
    <dbReference type="NCBI Taxonomy" id="1457956"/>
    <lineage>
        <taxon>Archaea</taxon>
        <taxon>Methanobacteriati</taxon>
        <taxon>Methanobacteriota</taxon>
        <taxon>environmental samples</taxon>
    </lineage>
</organism>
<feature type="region of interest" description="Disordered" evidence="1">
    <location>
        <begin position="60"/>
        <end position="80"/>
    </location>
</feature>
<name>A0A075GUK0_9EURY</name>
<dbReference type="AlphaFoldDB" id="A0A075GUK0"/>
<protein>
    <submittedName>
        <fullName evidence="3">Uncharacterized protein</fullName>
    </submittedName>
</protein>
<accession>A0A075GUK0</accession>
<keyword evidence="2" id="KW-0812">Transmembrane</keyword>
<sequence>MADWIHLRMRFPPFDEPAHEAAELPIAEVCWPNDGDTSELKIGSQSSWFIERSVVESPLSDSQVLDSPPSSKGSRETRRSRTGWALSPHLLHNVARKLIPFAVVFLILGIVIHALEPVLLRWGVMTEALAGSVRFGLLEYPVLFVAAGPLVVTPIIMRVIANVVDVRSQRKFSQNPPNPPEISIETAFTDQPVRFTCKFPDSLNPSSVTARLRVGALSPDRTAWMAAHGRTPGARPPQGISTPLPGSWMPQGVDGSGVGESTPLLIGRGSSQLFQEPMRLRAEGTPITLEPGVNEVPVPKGPWPASEYGPLVSIHYELVFNLKFSSGRTLHWLQPVDISDGQTPHSVPNPIVDSGRLESSTDSVTNMNVDG</sequence>